<evidence type="ECO:0000256" key="8">
    <source>
        <dbReference type="ARBA" id="ARBA00023012"/>
    </source>
</evidence>
<keyword evidence="6" id="KW-0418">Kinase</keyword>
<name>A0A9X1S1D2_9MICO</name>
<keyword evidence="9" id="KW-0472">Membrane</keyword>
<evidence type="ECO:0000256" key="4">
    <source>
        <dbReference type="ARBA" id="ARBA00022679"/>
    </source>
</evidence>
<dbReference type="EC" id="2.7.13.3" evidence="2"/>
<protein>
    <recommendedName>
        <fullName evidence="2">histidine kinase</fullName>
        <ecNumber evidence="2">2.7.13.3</ecNumber>
    </recommendedName>
</protein>
<organism evidence="11 12">
    <name type="scientific">Microbacterium tenebrionis</name>
    <dbReference type="NCBI Taxonomy" id="2830665"/>
    <lineage>
        <taxon>Bacteria</taxon>
        <taxon>Bacillati</taxon>
        <taxon>Actinomycetota</taxon>
        <taxon>Actinomycetes</taxon>
        <taxon>Micrococcales</taxon>
        <taxon>Microbacteriaceae</taxon>
        <taxon>Microbacterium</taxon>
    </lineage>
</organism>
<dbReference type="GO" id="GO:0046983">
    <property type="term" value="F:protein dimerization activity"/>
    <property type="evidence" value="ECO:0007669"/>
    <property type="project" value="InterPro"/>
</dbReference>
<evidence type="ECO:0000256" key="3">
    <source>
        <dbReference type="ARBA" id="ARBA00022553"/>
    </source>
</evidence>
<comment type="catalytic activity">
    <reaction evidence="1">
        <text>ATP + protein L-histidine = ADP + protein N-phospho-L-histidine.</text>
        <dbReference type="EC" id="2.7.13.3"/>
    </reaction>
</comment>
<keyword evidence="7" id="KW-0067">ATP-binding</keyword>
<keyword evidence="5" id="KW-0547">Nucleotide-binding</keyword>
<keyword evidence="3" id="KW-0597">Phosphoprotein</keyword>
<evidence type="ECO:0000256" key="5">
    <source>
        <dbReference type="ARBA" id="ARBA00022741"/>
    </source>
</evidence>
<accession>A0A9X1S1D2</accession>
<keyword evidence="12" id="KW-1185">Reference proteome</keyword>
<evidence type="ECO:0000256" key="2">
    <source>
        <dbReference type="ARBA" id="ARBA00012438"/>
    </source>
</evidence>
<evidence type="ECO:0000256" key="1">
    <source>
        <dbReference type="ARBA" id="ARBA00000085"/>
    </source>
</evidence>
<dbReference type="GO" id="GO:0000155">
    <property type="term" value="F:phosphorelay sensor kinase activity"/>
    <property type="evidence" value="ECO:0007669"/>
    <property type="project" value="InterPro"/>
</dbReference>
<evidence type="ECO:0000256" key="6">
    <source>
        <dbReference type="ARBA" id="ARBA00022777"/>
    </source>
</evidence>
<evidence type="ECO:0000256" key="9">
    <source>
        <dbReference type="SAM" id="Phobius"/>
    </source>
</evidence>
<dbReference type="GO" id="GO:0016020">
    <property type="term" value="C:membrane"/>
    <property type="evidence" value="ECO:0007669"/>
    <property type="project" value="InterPro"/>
</dbReference>
<dbReference type="SUPFAM" id="SSF55874">
    <property type="entry name" value="ATPase domain of HSP90 chaperone/DNA topoisomerase II/histidine kinase"/>
    <property type="match status" value="1"/>
</dbReference>
<dbReference type="Gene3D" id="3.30.565.10">
    <property type="entry name" value="Histidine kinase-like ATPase, C-terminal domain"/>
    <property type="match status" value="1"/>
</dbReference>
<feature type="transmembrane region" description="Helical" evidence="9">
    <location>
        <begin position="56"/>
        <end position="75"/>
    </location>
</feature>
<proteinExistence type="predicted"/>
<feature type="domain" description="Signal transduction histidine kinase subgroup 3 dimerisation and phosphoacceptor" evidence="10">
    <location>
        <begin position="195"/>
        <end position="261"/>
    </location>
</feature>
<dbReference type="InterPro" id="IPR036890">
    <property type="entry name" value="HATPase_C_sf"/>
</dbReference>
<comment type="caution">
    <text evidence="11">The sequence shown here is derived from an EMBL/GenBank/DDBJ whole genome shotgun (WGS) entry which is preliminary data.</text>
</comment>
<dbReference type="RefSeq" id="WP_175985500.1">
    <property type="nucleotide sequence ID" value="NZ_JAGTTM010000004.1"/>
</dbReference>
<evidence type="ECO:0000313" key="12">
    <source>
        <dbReference type="Proteomes" id="UP001139289"/>
    </source>
</evidence>
<dbReference type="GO" id="GO:0005524">
    <property type="term" value="F:ATP binding"/>
    <property type="evidence" value="ECO:0007669"/>
    <property type="project" value="UniProtKB-KW"/>
</dbReference>
<keyword evidence="9" id="KW-0812">Transmembrane</keyword>
<sequence>MAWSRLRAVVEGLNTHPRSRDALAAVAYLLFGILLLHFGVYGIWGPATAMPSSGLWSAETAFLVLLILMSALATARSTHPFLVLGVGVPLLAADLIIGSSLGVVLLFADFVYCAFRYGGDRGVRVVLAAIIASCAITTLALLLWPSVDAGAVTLAMQLALIVLIAALWGWNVRSERQRTRAAMTDDHRQATQRLRQEIAHDLHDLVANQIAVAGLNIEAARLRIAQMSEPSDEIDESLAQAALGTDEAHSQLRRLIAVLTTVDDLSPDTATVPGDGQLDTLVPVGRALVRRGAGVHEILDRAPRAAGIVMRVLRELVINAVKHGEGDVILTTKADDSGGVRVQVTNRILAPDRVTPSARAGSGIGITGAALLLNGIDGHLESAATSDGPWHATITIRKEHLV</sequence>
<dbReference type="InterPro" id="IPR011712">
    <property type="entry name" value="Sig_transdc_His_kin_sub3_dim/P"/>
</dbReference>
<reference evidence="11" key="1">
    <citation type="submission" date="2021-04" db="EMBL/GenBank/DDBJ databases">
        <title>Microbacterium tenobrionis sp. nov. and Microbacterium allomyrinae sp. nov., isolated from larvae of Tenobrio molitor and Allomyrina dichotoma, respectively.</title>
        <authorList>
            <person name="Lee S.D."/>
        </authorList>
    </citation>
    <scope>NUCLEOTIDE SEQUENCE</scope>
    <source>
        <strain evidence="11">YMB-B2</strain>
    </source>
</reference>
<dbReference type="Proteomes" id="UP001139289">
    <property type="component" value="Unassembled WGS sequence"/>
</dbReference>
<feature type="transmembrane region" description="Helical" evidence="9">
    <location>
        <begin position="150"/>
        <end position="170"/>
    </location>
</feature>
<dbReference type="InterPro" id="IPR050482">
    <property type="entry name" value="Sensor_HK_TwoCompSys"/>
</dbReference>
<evidence type="ECO:0000256" key="7">
    <source>
        <dbReference type="ARBA" id="ARBA00022840"/>
    </source>
</evidence>
<evidence type="ECO:0000259" key="10">
    <source>
        <dbReference type="Pfam" id="PF07730"/>
    </source>
</evidence>
<dbReference type="Gene3D" id="1.20.5.1930">
    <property type="match status" value="1"/>
</dbReference>
<dbReference type="EMBL" id="JAGTTM010000004">
    <property type="protein sequence ID" value="MCC2030090.1"/>
    <property type="molecule type" value="Genomic_DNA"/>
</dbReference>
<keyword evidence="8" id="KW-0902">Two-component regulatory system</keyword>
<feature type="transmembrane region" description="Helical" evidence="9">
    <location>
        <begin position="95"/>
        <end position="115"/>
    </location>
</feature>
<gene>
    <name evidence="11" type="ORF">KEC56_11290</name>
</gene>
<keyword evidence="9" id="KW-1133">Transmembrane helix</keyword>
<keyword evidence="4" id="KW-0808">Transferase</keyword>
<feature type="transmembrane region" description="Helical" evidence="9">
    <location>
        <begin position="122"/>
        <end position="144"/>
    </location>
</feature>
<dbReference type="PANTHER" id="PTHR24421:SF10">
    <property type="entry name" value="NITRATE_NITRITE SENSOR PROTEIN NARQ"/>
    <property type="match status" value="1"/>
</dbReference>
<dbReference type="PANTHER" id="PTHR24421">
    <property type="entry name" value="NITRATE/NITRITE SENSOR PROTEIN NARX-RELATED"/>
    <property type="match status" value="1"/>
</dbReference>
<feature type="transmembrane region" description="Helical" evidence="9">
    <location>
        <begin position="22"/>
        <end position="44"/>
    </location>
</feature>
<evidence type="ECO:0000313" key="11">
    <source>
        <dbReference type="EMBL" id="MCC2030090.1"/>
    </source>
</evidence>
<dbReference type="Pfam" id="PF07730">
    <property type="entry name" value="HisKA_3"/>
    <property type="match status" value="1"/>
</dbReference>
<dbReference type="AlphaFoldDB" id="A0A9X1S1D2"/>